<dbReference type="EMBL" id="UINC01165301">
    <property type="protein sequence ID" value="SVD66615.1"/>
    <property type="molecule type" value="Genomic_DNA"/>
</dbReference>
<gene>
    <name evidence="11" type="ORF">METZ01_LOCUS419469</name>
</gene>
<evidence type="ECO:0000256" key="6">
    <source>
        <dbReference type="ARBA" id="ARBA00022723"/>
    </source>
</evidence>
<dbReference type="GO" id="GO:0030604">
    <property type="term" value="F:1-deoxy-D-xylulose-5-phosphate reductoisomerase activity"/>
    <property type="evidence" value="ECO:0007669"/>
    <property type="project" value="UniProtKB-EC"/>
</dbReference>
<keyword evidence="7" id="KW-0560">Oxidoreductase</keyword>
<evidence type="ECO:0000256" key="2">
    <source>
        <dbReference type="ARBA" id="ARBA00001946"/>
    </source>
</evidence>
<dbReference type="InterPro" id="IPR013644">
    <property type="entry name" value="DXP_reductoisomerase_C"/>
</dbReference>
<evidence type="ECO:0000256" key="4">
    <source>
        <dbReference type="ARBA" id="ARBA00006825"/>
    </source>
</evidence>
<organism evidence="11">
    <name type="scientific">marine metagenome</name>
    <dbReference type="NCBI Taxonomy" id="408172"/>
    <lineage>
        <taxon>unclassified sequences</taxon>
        <taxon>metagenomes</taxon>
        <taxon>ecological metagenomes</taxon>
    </lineage>
</organism>
<dbReference type="PANTHER" id="PTHR30525:SF0">
    <property type="entry name" value="1-DEOXY-D-XYLULOSE 5-PHOSPHATE REDUCTOISOMERASE, CHLOROPLASTIC"/>
    <property type="match status" value="1"/>
</dbReference>
<comment type="cofactor">
    <cofactor evidence="2">
        <name>Mg(2+)</name>
        <dbReference type="ChEBI" id="CHEBI:18420"/>
    </cofactor>
</comment>
<dbReference type="PANTHER" id="PTHR30525">
    <property type="entry name" value="1-DEOXY-D-XYLULOSE 5-PHOSPHATE REDUCTOISOMERASE"/>
    <property type="match status" value="1"/>
</dbReference>
<comment type="pathway">
    <text evidence="3">Isoprenoid biosynthesis; isopentenyl diphosphate biosynthesis via DXP pathway; isopentenyl diphosphate from 1-deoxy-D-xylulose 5-phosphate: step 1/6.</text>
</comment>
<evidence type="ECO:0000259" key="9">
    <source>
        <dbReference type="Pfam" id="PF08436"/>
    </source>
</evidence>
<dbReference type="InterPro" id="IPR026877">
    <property type="entry name" value="DXPR_C"/>
</dbReference>
<dbReference type="Pfam" id="PF13288">
    <property type="entry name" value="DXPR_C"/>
    <property type="match status" value="1"/>
</dbReference>
<dbReference type="GO" id="GO:0051484">
    <property type="term" value="P:isopentenyl diphosphate biosynthetic process, methylerythritol 4-phosphate pathway involved in terpenoid biosynthetic process"/>
    <property type="evidence" value="ECO:0007669"/>
    <property type="project" value="TreeGrafter"/>
</dbReference>
<dbReference type="InterPro" id="IPR003821">
    <property type="entry name" value="DXP_reductoisomerase"/>
</dbReference>
<keyword evidence="6" id="KW-0479">Metal-binding</keyword>
<evidence type="ECO:0000259" key="10">
    <source>
        <dbReference type="Pfam" id="PF13288"/>
    </source>
</evidence>
<dbReference type="Gene3D" id="1.10.1740.10">
    <property type="match status" value="1"/>
</dbReference>
<dbReference type="InterPro" id="IPR036169">
    <property type="entry name" value="DXPR_C_sf"/>
</dbReference>
<feature type="domain" description="DXP reductoisomerase C-terminal" evidence="10">
    <location>
        <begin position="89"/>
        <end position="203"/>
    </location>
</feature>
<comment type="similarity">
    <text evidence="4">Belongs to the DXR family.</text>
</comment>
<protein>
    <recommendedName>
        <fullName evidence="5">1-deoxy-D-xylulose-5-phosphate reductoisomerase</fullName>
        <ecNumber evidence="5">1.1.1.267</ecNumber>
    </recommendedName>
</protein>
<dbReference type="EC" id="1.1.1.267" evidence="5"/>
<proteinExistence type="inferred from homology"/>
<accession>A0A382X7P7</accession>
<evidence type="ECO:0000256" key="3">
    <source>
        <dbReference type="ARBA" id="ARBA00005094"/>
    </source>
</evidence>
<dbReference type="GO" id="GO:0070402">
    <property type="term" value="F:NADPH binding"/>
    <property type="evidence" value="ECO:0007669"/>
    <property type="project" value="TreeGrafter"/>
</dbReference>
<feature type="non-terminal residue" evidence="11">
    <location>
        <position position="1"/>
    </location>
</feature>
<dbReference type="Pfam" id="PF08436">
    <property type="entry name" value="DXP_redisom_C"/>
    <property type="match status" value="1"/>
</dbReference>
<feature type="domain" description="1-deoxy-D-xylulose 5-phosphate reductoisomerase C-terminal" evidence="9">
    <location>
        <begin position="1"/>
        <end position="57"/>
    </location>
</feature>
<evidence type="ECO:0000256" key="7">
    <source>
        <dbReference type="ARBA" id="ARBA00023002"/>
    </source>
</evidence>
<evidence type="ECO:0000313" key="11">
    <source>
        <dbReference type="EMBL" id="SVD66615.1"/>
    </source>
</evidence>
<sequence>LTGSGGPFRAFPIEKLKYVTKKDALKHPNWKMGKKITIDSATMMNKGFEVIEAFWLFNIPYDKIDIVIHKESIIHSMIEYIDGSIKAQLSEPNMRTPIQFALTYPERLKTEIDYFDFIKNNTFHFEKVDYNKFPCIKLAYEAGRKKGTYPTVLNVANDLSVELFLKDKIKFIDIPLIIENCLSRHDSINNPNLDDIYNTIYWTEQNFKKELVRL</sequence>
<evidence type="ECO:0000256" key="1">
    <source>
        <dbReference type="ARBA" id="ARBA00001936"/>
    </source>
</evidence>
<comment type="cofactor">
    <cofactor evidence="1">
        <name>Mn(2+)</name>
        <dbReference type="ChEBI" id="CHEBI:29035"/>
    </cofactor>
</comment>
<evidence type="ECO:0000256" key="5">
    <source>
        <dbReference type="ARBA" id="ARBA00012366"/>
    </source>
</evidence>
<evidence type="ECO:0000256" key="8">
    <source>
        <dbReference type="ARBA" id="ARBA00048543"/>
    </source>
</evidence>
<reference evidence="11" key="1">
    <citation type="submission" date="2018-05" db="EMBL/GenBank/DDBJ databases">
        <authorList>
            <person name="Lanie J.A."/>
            <person name="Ng W.-L."/>
            <person name="Kazmierczak K.M."/>
            <person name="Andrzejewski T.M."/>
            <person name="Davidsen T.M."/>
            <person name="Wayne K.J."/>
            <person name="Tettelin H."/>
            <person name="Glass J.I."/>
            <person name="Rusch D."/>
            <person name="Podicherti R."/>
            <person name="Tsui H.-C.T."/>
            <person name="Winkler M.E."/>
        </authorList>
    </citation>
    <scope>NUCLEOTIDE SEQUENCE</scope>
</reference>
<comment type="catalytic activity">
    <reaction evidence="8">
        <text>2-C-methyl-D-erythritol 4-phosphate + NADP(+) = 1-deoxy-D-xylulose 5-phosphate + NADPH + H(+)</text>
        <dbReference type="Rhea" id="RHEA:13717"/>
        <dbReference type="ChEBI" id="CHEBI:15378"/>
        <dbReference type="ChEBI" id="CHEBI:57783"/>
        <dbReference type="ChEBI" id="CHEBI:57792"/>
        <dbReference type="ChEBI" id="CHEBI:58262"/>
        <dbReference type="ChEBI" id="CHEBI:58349"/>
        <dbReference type="EC" id="1.1.1.267"/>
    </reaction>
    <physiologicalReaction direction="right-to-left" evidence="8">
        <dbReference type="Rhea" id="RHEA:13719"/>
    </physiologicalReaction>
</comment>
<dbReference type="AlphaFoldDB" id="A0A382X7P7"/>
<dbReference type="GO" id="GO:0030145">
    <property type="term" value="F:manganese ion binding"/>
    <property type="evidence" value="ECO:0007669"/>
    <property type="project" value="TreeGrafter"/>
</dbReference>
<dbReference type="SUPFAM" id="SSF69055">
    <property type="entry name" value="1-deoxy-D-xylulose-5-phosphate reductoisomerase, C-terminal domain"/>
    <property type="match status" value="1"/>
</dbReference>
<dbReference type="SUPFAM" id="SSF55347">
    <property type="entry name" value="Glyceraldehyde-3-phosphate dehydrogenase-like, C-terminal domain"/>
    <property type="match status" value="1"/>
</dbReference>
<name>A0A382X7P7_9ZZZZ</name>
<dbReference type="UniPathway" id="UPA00056">
    <property type="reaction ID" value="UER00092"/>
</dbReference>